<evidence type="ECO:0000256" key="3">
    <source>
        <dbReference type="ARBA" id="ARBA00023002"/>
    </source>
</evidence>
<dbReference type="Pfam" id="PF00941">
    <property type="entry name" value="FAD_binding_5"/>
    <property type="match status" value="1"/>
</dbReference>
<keyword evidence="1" id="KW-0285">Flavoprotein</keyword>
<dbReference type="AlphaFoldDB" id="A0A6L9SAU8"/>
<keyword evidence="6" id="KW-1185">Reference proteome</keyword>
<dbReference type="EMBL" id="JAAGOA010000010">
    <property type="protein sequence ID" value="NEE01628.1"/>
    <property type="molecule type" value="Genomic_DNA"/>
</dbReference>
<dbReference type="RefSeq" id="WP_163739441.1">
    <property type="nucleotide sequence ID" value="NZ_JAAGOA010000010.1"/>
</dbReference>
<dbReference type="InterPro" id="IPR005107">
    <property type="entry name" value="CO_DH_flav_C"/>
</dbReference>
<keyword evidence="2" id="KW-0274">FAD</keyword>
<dbReference type="PANTHER" id="PTHR42659">
    <property type="entry name" value="XANTHINE DEHYDROGENASE SUBUNIT C-RELATED"/>
    <property type="match status" value="1"/>
</dbReference>
<dbReference type="SUPFAM" id="SSF55447">
    <property type="entry name" value="CO dehydrogenase flavoprotein C-terminal domain-like"/>
    <property type="match status" value="1"/>
</dbReference>
<dbReference type="SUPFAM" id="SSF56176">
    <property type="entry name" value="FAD-binding/transporter-associated domain-like"/>
    <property type="match status" value="1"/>
</dbReference>
<dbReference type="Proteomes" id="UP000475214">
    <property type="component" value="Unassembled WGS sequence"/>
</dbReference>
<dbReference type="Gene3D" id="3.30.465.10">
    <property type="match status" value="1"/>
</dbReference>
<feature type="domain" description="FAD-binding PCMH-type" evidence="4">
    <location>
        <begin position="1"/>
        <end position="177"/>
    </location>
</feature>
<dbReference type="PANTHER" id="PTHR42659:SF2">
    <property type="entry name" value="XANTHINE DEHYDROGENASE SUBUNIT C-RELATED"/>
    <property type="match status" value="1"/>
</dbReference>
<dbReference type="InterPro" id="IPR002346">
    <property type="entry name" value="Mopterin_DH_FAD-bd"/>
</dbReference>
<protein>
    <submittedName>
        <fullName evidence="5">Xanthine dehydrogenase family protein subunit M</fullName>
    </submittedName>
</protein>
<sequence>MIPVAFDYSRPAGVDEAVQTLTDAGEDAKVLAGGQSLIPMLRLRFAAPSMLVDLGSIGEMHGVREDGDDLVIGAMTTHDEVLKNPLIRAHAPLIAQATATVADRQVRHLGTFGGSLAHADPAGDMPSVATALDATFEIAGPSGRRSVAASEFFVDYLTSALEPDEVLVSVRVPKLAGWGTHYEKFNRVAQAWALVGVAAAVRRNNGTIEEARVALTNMASKPVRAHGVEEALAGAPATAESLAAACDHAAEGTEPTSDASASADYRTHLATVLTRRALESAAGI</sequence>
<reference evidence="5 6" key="1">
    <citation type="submission" date="2020-02" db="EMBL/GenBank/DDBJ databases">
        <authorList>
            <person name="Li X.-J."/>
            <person name="Han X.-M."/>
        </authorList>
    </citation>
    <scope>NUCLEOTIDE SEQUENCE [LARGE SCALE GENOMIC DNA]</scope>
    <source>
        <strain evidence="5 6">CCTCC AB 2017055</strain>
    </source>
</reference>
<dbReference type="InterPro" id="IPR016169">
    <property type="entry name" value="FAD-bd_PCMH_sub2"/>
</dbReference>
<gene>
    <name evidence="5" type="ORF">G1H10_15755</name>
</gene>
<dbReference type="InterPro" id="IPR016167">
    <property type="entry name" value="FAD-bd_PCMH_sub1"/>
</dbReference>
<dbReference type="InterPro" id="IPR036683">
    <property type="entry name" value="CO_DH_flav_C_dom_sf"/>
</dbReference>
<dbReference type="InterPro" id="IPR016166">
    <property type="entry name" value="FAD-bd_PCMH"/>
</dbReference>
<comment type="caution">
    <text evidence="5">The sequence shown here is derived from an EMBL/GenBank/DDBJ whole genome shotgun (WGS) entry which is preliminary data.</text>
</comment>
<dbReference type="Pfam" id="PF03450">
    <property type="entry name" value="CO_deh_flav_C"/>
    <property type="match status" value="1"/>
</dbReference>
<evidence type="ECO:0000256" key="1">
    <source>
        <dbReference type="ARBA" id="ARBA00022630"/>
    </source>
</evidence>
<evidence type="ECO:0000256" key="2">
    <source>
        <dbReference type="ARBA" id="ARBA00022827"/>
    </source>
</evidence>
<dbReference type="FunFam" id="3.30.465.10:FF:000017">
    <property type="entry name" value="Xanthine dehydrogenase, FAD binding subunit"/>
    <property type="match status" value="1"/>
</dbReference>
<keyword evidence="3" id="KW-0560">Oxidoreductase</keyword>
<dbReference type="SMART" id="SM01092">
    <property type="entry name" value="CO_deh_flav_C"/>
    <property type="match status" value="1"/>
</dbReference>
<organism evidence="5 6">
    <name type="scientific">Phytoactinopolyspora halotolerans</name>
    <dbReference type="NCBI Taxonomy" id="1981512"/>
    <lineage>
        <taxon>Bacteria</taxon>
        <taxon>Bacillati</taxon>
        <taxon>Actinomycetota</taxon>
        <taxon>Actinomycetes</taxon>
        <taxon>Jiangellales</taxon>
        <taxon>Jiangellaceae</taxon>
        <taxon>Phytoactinopolyspora</taxon>
    </lineage>
</organism>
<proteinExistence type="predicted"/>
<dbReference type="InterPro" id="IPR036318">
    <property type="entry name" value="FAD-bd_PCMH-like_sf"/>
</dbReference>
<evidence type="ECO:0000313" key="6">
    <source>
        <dbReference type="Proteomes" id="UP000475214"/>
    </source>
</evidence>
<dbReference type="InterPro" id="IPR051312">
    <property type="entry name" value="Diverse_Substr_Oxidored"/>
</dbReference>
<dbReference type="PROSITE" id="PS51387">
    <property type="entry name" value="FAD_PCMH"/>
    <property type="match status" value="1"/>
</dbReference>
<evidence type="ECO:0000313" key="5">
    <source>
        <dbReference type="EMBL" id="NEE01628.1"/>
    </source>
</evidence>
<dbReference type="Gene3D" id="3.30.43.10">
    <property type="entry name" value="Uridine Diphospho-n-acetylenolpyruvylglucosamine Reductase, domain 2"/>
    <property type="match status" value="1"/>
</dbReference>
<dbReference type="GO" id="GO:0016491">
    <property type="term" value="F:oxidoreductase activity"/>
    <property type="evidence" value="ECO:0007669"/>
    <property type="project" value="UniProtKB-KW"/>
</dbReference>
<accession>A0A6L9SAU8</accession>
<name>A0A6L9SAU8_9ACTN</name>
<dbReference type="Gene3D" id="3.30.390.50">
    <property type="entry name" value="CO dehydrogenase flavoprotein, C-terminal domain"/>
    <property type="match status" value="1"/>
</dbReference>
<evidence type="ECO:0000259" key="4">
    <source>
        <dbReference type="PROSITE" id="PS51387"/>
    </source>
</evidence>
<dbReference type="GO" id="GO:0071949">
    <property type="term" value="F:FAD binding"/>
    <property type="evidence" value="ECO:0007669"/>
    <property type="project" value="InterPro"/>
</dbReference>